<dbReference type="InterPro" id="IPR018236">
    <property type="entry name" value="SAICAR_synthetase_CS"/>
</dbReference>
<dbReference type="AlphaFoldDB" id="A0A1E3L071"/>
<feature type="domain" description="SAICAR synthetase/ADE2 N-terminal" evidence="9">
    <location>
        <begin position="18"/>
        <end position="268"/>
    </location>
</feature>
<comment type="similarity">
    <text evidence="2 8">Belongs to the SAICAR synthetase family.</text>
</comment>
<dbReference type="Pfam" id="PF01259">
    <property type="entry name" value="SAICAR_synt"/>
    <property type="match status" value="1"/>
</dbReference>
<evidence type="ECO:0000313" key="10">
    <source>
        <dbReference type="EMBL" id="ODP27084.1"/>
    </source>
</evidence>
<dbReference type="HAMAP" id="MF_00137">
    <property type="entry name" value="SAICAR_synth"/>
    <property type="match status" value="1"/>
</dbReference>
<accession>A0A1E3L071</accession>
<evidence type="ECO:0000256" key="2">
    <source>
        <dbReference type="ARBA" id="ARBA00010190"/>
    </source>
</evidence>
<dbReference type="GO" id="GO:0005524">
    <property type="term" value="F:ATP binding"/>
    <property type="evidence" value="ECO:0007669"/>
    <property type="project" value="UniProtKB-KW"/>
</dbReference>
<keyword evidence="3 8" id="KW-0436">Ligase</keyword>
<dbReference type="STRING" id="1886670.PTI45_03559"/>
<organism evidence="10 11">
    <name type="scientific">Paenibacillus nuruki</name>
    <dbReference type="NCBI Taxonomy" id="1886670"/>
    <lineage>
        <taxon>Bacteria</taxon>
        <taxon>Bacillati</taxon>
        <taxon>Bacillota</taxon>
        <taxon>Bacilli</taxon>
        <taxon>Bacillales</taxon>
        <taxon>Paenibacillaceae</taxon>
        <taxon>Paenibacillus</taxon>
    </lineage>
</organism>
<sequence>MISQAVTTAVDLVNAPLIYKGKVRELYDLGEHYLIVVTDRISAFDYVLDPPVPHKGEVLNRLSAFWFGQTNNLIDNHVVHIDVDQLGDIVRDPEALRNRIMVTRKAERIDMECVVRGYITGGGWRQYQETGQVNGITLPEGLRKNGVFPNPLFTPAAKNDTGHDEDISFDDMKNRIGAELAEELKTKSIQLYEYARQYCDQHDIILADCKFEFGLIDGKVVLIDEIFTPDSSRFWAKNNYALDIEIDSMDKEPVRTYLAGTDWDKNSQPAPLPESVVQATSDRYLAIYQKLTGANLI</sequence>
<dbReference type="EC" id="6.3.2.6" evidence="8"/>
<evidence type="ECO:0000256" key="5">
    <source>
        <dbReference type="ARBA" id="ARBA00022755"/>
    </source>
</evidence>
<comment type="catalytic activity">
    <reaction evidence="7 8">
        <text>5-amino-1-(5-phospho-D-ribosyl)imidazole-4-carboxylate + L-aspartate + ATP = (2S)-2-[5-amino-1-(5-phospho-beta-D-ribosyl)imidazole-4-carboxamido]succinate + ADP + phosphate + 2 H(+)</text>
        <dbReference type="Rhea" id="RHEA:22628"/>
        <dbReference type="ChEBI" id="CHEBI:15378"/>
        <dbReference type="ChEBI" id="CHEBI:29991"/>
        <dbReference type="ChEBI" id="CHEBI:30616"/>
        <dbReference type="ChEBI" id="CHEBI:43474"/>
        <dbReference type="ChEBI" id="CHEBI:58443"/>
        <dbReference type="ChEBI" id="CHEBI:77657"/>
        <dbReference type="ChEBI" id="CHEBI:456216"/>
        <dbReference type="EC" id="6.3.2.6"/>
    </reaction>
</comment>
<dbReference type="PROSITE" id="PS01058">
    <property type="entry name" value="SAICAR_SYNTHETASE_2"/>
    <property type="match status" value="1"/>
</dbReference>
<evidence type="ECO:0000256" key="4">
    <source>
        <dbReference type="ARBA" id="ARBA00022741"/>
    </source>
</evidence>
<dbReference type="GO" id="GO:0004639">
    <property type="term" value="F:phosphoribosylaminoimidazolesuccinocarboxamide synthase activity"/>
    <property type="evidence" value="ECO:0007669"/>
    <property type="project" value="UniProtKB-UniRule"/>
</dbReference>
<comment type="caution">
    <text evidence="10">The sequence shown here is derived from an EMBL/GenBank/DDBJ whole genome shotgun (WGS) entry which is preliminary data.</text>
</comment>
<evidence type="ECO:0000256" key="3">
    <source>
        <dbReference type="ARBA" id="ARBA00022598"/>
    </source>
</evidence>
<keyword evidence="6 8" id="KW-0067">ATP-binding</keyword>
<dbReference type="UniPathway" id="UPA00074">
    <property type="reaction ID" value="UER00131"/>
</dbReference>
<comment type="pathway">
    <text evidence="1 8">Purine metabolism; IMP biosynthesis via de novo pathway; 5-amino-1-(5-phospho-D-ribosyl)imidazole-4-carboxamide from 5-amino-1-(5-phospho-D-ribosyl)imidazole-4-carboxylate: step 1/2.</text>
</comment>
<evidence type="ECO:0000256" key="7">
    <source>
        <dbReference type="ARBA" id="ARBA00048475"/>
    </source>
</evidence>
<dbReference type="RefSeq" id="WP_069328920.1">
    <property type="nucleotide sequence ID" value="NZ_MDER01000068.1"/>
</dbReference>
<keyword evidence="5 8" id="KW-0658">Purine biosynthesis</keyword>
<dbReference type="Gene3D" id="3.30.470.20">
    <property type="entry name" value="ATP-grasp fold, B domain"/>
    <property type="match status" value="1"/>
</dbReference>
<reference evidence="10 11" key="1">
    <citation type="submission" date="2016-08" db="EMBL/GenBank/DDBJ databases">
        <title>Genome sequencing of Paenibacillus sp. TI45-13ar, isolated from Korean traditional nuruk.</title>
        <authorList>
            <person name="Kim S.-J."/>
        </authorList>
    </citation>
    <scope>NUCLEOTIDE SEQUENCE [LARGE SCALE GENOMIC DNA]</scope>
    <source>
        <strain evidence="10 11">TI45-13ar</strain>
    </source>
</reference>
<evidence type="ECO:0000313" key="11">
    <source>
        <dbReference type="Proteomes" id="UP000094578"/>
    </source>
</evidence>
<dbReference type="InterPro" id="IPR028923">
    <property type="entry name" value="SAICAR_synt/ADE2_N"/>
</dbReference>
<evidence type="ECO:0000259" key="9">
    <source>
        <dbReference type="Pfam" id="PF01259"/>
    </source>
</evidence>
<dbReference type="CDD" id="cd01414">
    <property type="entry name" value="SAICAR_synt_Sc"/>
    <property type="match status" value="1"/>
</dbReference>
<dbReference type="PATRIC" id="fig|1886670.3.peg.3591"/>
<evidence type="ECO:0000256" key="1">
    <source>
        <dbReference type="ARBA" id="ARBA00004672"/>
    </source>
</evidence>
<dbReference type="GO" id="GO:0006189">
    <property type="term" value="P:'de novo' IMP biosynthetic process"/>
    <property type="evidence" value="ECO:0007669"/>
    <property type="project" value="UniProtKB-UniRule"/>
</dbReference>
<dbReference type="NCBIfam" id="NF010568">
    <property type="entry name" value="PRK13961.1"/>
    <property type="match status" value="1"/>
</dbReference>
<keyword evidence="4 8" id="KW-0547">Nucleotide-binding</keyword>
<dbReference type="PANTHER" id="PTHR43700">
    <property type="entry name" value="PHOSPHORIBOSYLAMINOIMIDAZOLE-SUCCINOCARBOXAMIDE SYNTHASE"/>
    <property type="match status" value="1"/>
</dbReference>
<gene>
    <name evidence="8 10" type="primary">purC</name>
    <name evidence="10" type="ORF">PTI45_03559</name>
</gene>
<evidence type="ECO:0000256" key="8">
    <source>
        <dbReference type="HAMAP-Rule" id="MF_00137"/>
    </source>
</evidence>
<name>A0A1E3L071_9BACL</name>
<dbReference type="SUPFAM" id="SSF56104">
    <property type="entry name" value="SAICAR synthase-like"/>
    <property type="match status" value="1"/>
</dbReference>
<dbReference type="Proteomes" id="UP000094578">
    <property type="component" value="Unassembled WGS sequence"/>
</dbReference>
<evidence type="ECO:0000256" key="6">
    <source>
        <dbReference type="ARBA" id="ARBA00022840"/>
    </source>
</evidence>
<dbReference type="Gene3D" id="3.30.200.20">
    <property type="entry name" value="Phosphorylase Kinase, domain 1"/>
    <property type="match status" value="1"/>
</dbReference>
<dbReference type="EMBL" id="MDER01000068">
    <property type="protein sequence ID" value="ODP27084.1"/>
    <property type="molecule type" value="Genomic_DNA"/>
</dbReference>
<dbReference type="GO" id="GO:0005737">
    <property type="term" value="C:cytoplasm"/>
    <property type="evidence" value="ECO:0007669"/>
    <property type="project" value="TreeGrafter"/>
</dbReference>
<protein>
    <recommendedName>
        <fullName evidence="8">Phosphoribosylaminoimidazole-succinocarboxamide synthase</fullName>
        <ecNumber evidence="8">6.3.2.6</ecNumber>
    </recommendedName>
    <alternativeName>
        <fullName evidence="8">SAICAR synthetase</fullName>
    </alternativeName>
</protein>
<keyword evidence="11" id="KW-1185">Reference proteome</keyword>
<proteinExistence type="inferred from homology"/>
<dbReference type="PANTHER" id="PTHR43700:SF1">
    <property type="entry name" value="PHOSPHORIBOSYLAMINOIMIDAZOLE-SUCCINOCARBOXAMIDE SYNTHASE"/>
    <property type="match status" value="1"/>
</dbReference>